<proteinExistence type="predicted"/>
<dbReference type="EMBL" id="NPDT01000001">
    <property type="protein sequence ID" value="PJZ67896.1"/>
    <property type="molecule type" value="Genomic_DNA"/>
</dbReference>
<evidence type="ECO:0000256" key="3">
    <source>
        <dbReference type="SAM" id="MobiDB-lite"/>
    </source>
</evidence>
<gene>
    <name evidence="5" type="ORF">CH371_03755</name>
</gene>
<evidence type="ECO:0000256" key="1">
    <source>
        <dbReference type="ARBA" id="ARBA00023125"/>
    </source>
</evidence>
<dbReference type="Proteomes" id="UP000231912">
    <property type="component" value="Unassembled WGS sequence"/>
</dbReference>
<feature type="compositionally biased region" description="Polar residues" evidence="3">
    <location>
        <begin position="7"/>
        <end position="19"/>
    </location>
</feature>
<dbReference type="PROSITE" id="PS50977">
    <property type="entry name" value="HTH_TETR_2"/>
    <property type="match status" value="1"/>
</dbReference>
<dbReference type="AlphaFoldDB" id="A0A2M9ZHU2"/>
<dbReference type="PANTHER" id="PTHR43479">
    <property type="entry name" value="ACREF/ENVCD OPERON REPRESSOR-RELATED"/>
    <property type="match status" value="1"/>
</dbReference>
<evidence type="ECO:0000259" key="4">
    <source>
        <dbReference type="PROSITE" id="PS50977"/>
    </source>
</evidence>
<evidence type="ECO:0000313" key="6">
    <source>
        <dbReference type="Proteomes" id="UP000231912"/>
    </source>
</evidence>
<dbReference type="PRINTS" id="PR00455">
    <property type="entry name" value="HTHTETR"/>
</dbReference>
<dbReference type="GO" id="GO:0003677">
    <property type="term" value="F:DNA binding"/>
    <property type="evidence" value="ECO:0007669"/>
    <property type="project" value="UniProtKB-UniRule"/>
</dbReference>
<feature type="region of interest" description="Disordered" evidence="3">
    <location>
        <begin position="1"/>
        <end position="40"/>
    </location>
</feature>
<feature type="domain" description="HTH tetR-type" evidence="4">
    <location>
        <begin position="41"/>
        <end position="101"/>
    </location>
</feature>
<organism evidence="5 6">
    <name type="scientific">Leptospira wolffii</name>
    <dbReference type="NCBI Taxonomy" id="409998"/>
    <lineage>
        <taxon>Bacteria</taxon>
        <taxon>Pseudomonadati</taxon>
        <taxon>Spirochaetota</taxon>
        <taxon>Spirochaetia</taxon>
        <taxon>Leptospirales</taxon>
        <taxon>Leptospiraceae</taxon>
        <taxon>Leptospira</taxon>
    </lineage>
</organism>
<sequence>MEVKMLSESQLLSSDPQLTENHDPLPQERNERMQKHQRKYEQSRKRIIQSALKLFSEKGFFETRIPEISAHAKVGVGSLYRHFKNKEDMFNETFRTCIQDFEKFLDEGLLKETSHRERFFTFWKGLRFFSQREFDQFTMIERNLSSSLLDEESLMEADKLRTKINNYFSYSTEKDDLYFIYPCIILGSFSGILRLYVGERSLNDSVLEKSAEMLWDGFSKISAPNPTQRKKDKQPKRH</sequence>
<comment type="caution">
    <text evidence="5">The sequence shown here is derived from an EMBL/GenBank/DDBJ whole genome shotgun (WGS) entry which is preliminary data.</text>
</comment>
<keyword evidence="1 2" id="KW-0238">DNA-binding</keyword>
<dbReference type="InterPro" id="IPR050624">
    <property type="entry name" value="HTH-type_Tx_Regulator"/>
</dbReference>
<name>A0A2M9ZHU2_9LEPT</name>
<dbReference type="InterPro" id="IPR001647">
    <property type="entry name" value="HTH_TetR"/>
</dbReference>
<reference evidence="5 6" key="1">
    <citation type="submission" date="2017-07" db="EMBL/GenBank/DDBJ databases">
        <title>Leptospira spp. isolated from tropical soils.</title>
        <authorList>
            <person name="Thibeaux R."/>
            <person name="Iraola G."/>
            <person name="Ferres I."/>
            <person name="Bierque E."/>
            <person name="Girault D."/>
            <person name="Soupe-Gilbert M.-E."/>
            <person name="Picardeau M."/>
            <person name="Goarant C."/>
        </authorList>
    </citation>
    <scope>NUCLEOTIDE SEQUENCE [LARGE SCALE GENOMIC DNA]</scope>
    <source>
        <strain evidence="5 6">FH2-C-A2</strain>
    </source>
</reference>
<dbReference type="RefSeq" id="WP_040509344.1">
    <property type="nucleotide sequence ID" value="NZ_RQFH01000003.1"/>
</dbReference>
<dbReference type="Gene3D" id="1.10.357.10">
    <property type="entry name" value="Tetracycline Repressor, domain 2"/>
    <property type="match status" value="1"/>
</dbReference>
<dbReference type="Pfam" id="PF00440">
    <property type="entry name" value="TetR_N"/>
    <property type="match status" value="1"/>
</dbReference>
<feature type="compositionally biased region" description="Basic and acidic residues" evidence="3">
    <location>
        <begin position="20"/>
        <end position="40"/>
    </location>
</feature>
<feature type="DNA-binding region" description="H-T-H motif" evidence="2">
    <location>
        <begin position="64"/>
        <end position="83"/>
    </location>
</feature>
<accession>A0A2M9ZHU2</accession>
<protein>
    <submittedName>
        <fullName evidence="5">TetR/AcrR family transcriptional regulator</fullName>
    </submittedName>
</protein>
<evidence type="ECO:0000313" key="5">
    <source>
        <dbReference type="EMBL" id="PJZ67896.1"/>
    </source>
</evidence>
<dbReference type="SUPFAM" id="SSF46689">
    <property type="entry name" value="Homeodomain-like"/>
    <property type="match status" value="1"/>
</dbReference>
<dbReference type="PANTHER" id="PTHR43479:SF11">
    <property type="entry name" value="ACREF_ENVCD OPERON REPRESSOR-RELATED"/>
    <property type="match status" value="1"/>
</dbReference>
<dbReference type="InterPro" id="IPR009057">
    <property type="entry name" value="Homeodomain-like_sf"/>
</dbReference>
<evidence type="ECO:0000256" key="2">
    <source>
        <dbReference type="PROSITE-ProRule" id="PRU00335"/>
    </source>
</evidence>